<evidence type="ECO:0000256" key="1">
    <source>
        <dbReference type="SAM" id="MobiDB-lite"/>
    </source>
</evidence>
<dbReference type="AlphaFoldDB" id="A0A8H8V4D6"/>
<comment type="caution">
    <text evidence="2">The sequence shown here is derived from an EMBL/GenBank/DDBJ whole genome shotgun (WGS) entry which is preliminary data.</text>
</comment>
<feature type="compositionally biased region" description="Basic and acidic residues" evidence="1">
    <location>
        <begin position="322"/>
        <end position="336"/>
    </location>
</feature>
<dbReference type="EMBL" id="WIWT01000057">
    <property type="protein sequence ID" value="KAF3206598.1"/>
    <property type="molecule type" value="Genomic_DNA"/>
</dbReference>
<sequence length="408" mass="45649">MFAWGLRLADIKDLDSAPMSFEQVQDLRLLSAVIIENPQDTSTLSVINSVISTFAQVQGGTESNILWIEDFPWTPKNGEKAPDIDFTGRGISLKQWSDGAPEDQRDTVDKAFNALVGCESGKVVAQMLQDHSEALGTRRIEEVVLLSSTRLDGTQAHHIMYMVGTLEPVEPEDYEQSPRRDHDTYRERVEVGKKMRTDTKPSRLEDISSAGSDLIMNEKNGSYGYEYIILEESSENPRIRASFDALRATVFGRAISRMLSDHSNALGGKRITQVLVAQIKGGLEDFDMSDSEDEEFYPVSMPGFYVLFKVEAPQTVSGPTKSWDKRSDRGGREAAPRRATSIGNVNTISEGRNIKKRGVFKETVGWFTLYSEFFDILNLYIKTITGRAIKIACIDLDLESIDIQPPRT</sequence>
<evidence type="ECO:0000313" key="2">
    <source>
        <dbReference type="EMBL" id="KAF3206598.1"/>
    </source>
</evidence>
<evidence type="ECO:0000313" key="3">
    <source>
        <dbReference type="Proteomes" id="UP000614610"/>
    </source>
</evidence>
<accession>A0A8H8V4D6</accession>
<gene>
    <name evidence="2" type="ORF">TWF679_008642</name>
</gene>
<feature type="region of interest" description="Disordered" evidence="1">
    <location>
        <begin position="316"/>
        <end position="337"/>
    </location>
</feature>
<reference evidence="2" key="1">
    <citation type="submission" date="2019-06" db="EMBL/GenBank/DDBJ databases">
        <authorList>
            <person name="Palmer J.M."/>
        </authorList>
    </citation>
    <scope>NUCLEOTIDE SEQUENCE</scope>
    <source>
        <strain evidence="2">TWF679</strain>
    </source>
</reference>
<organism evidence="2 3">
    <name type="scientific">Orbilia oligospora</name>
    <name type="common">Nematode-trapping fungus</name>
    <name type="synonym">Arthrobotrys oligospora</name>
    <dbReference type="NCBI Taxonomy" id="2813651"/>
    <lineage>
        <taxon>Eukaryota</taxon>
        <taxon>Fungi</taxon>
        <taxon>Dikarya</taxon>
        <taxon>Ascomycota</taxon>
        <taxon>Pezizomycotina</taxon>
        <taxon>Orbiliomycetes</taxon>
        <taxon>Orbiliales</taxon>
        <taxon>Orbiliaceae</taxon>
        <taxon>Orbilia</taxon>
    </lineage>
</organism>
<dbReference type="OrthoDB" id="5337308at2759"/>
<dbReference type="Proteomes" id="UP000614610">
    <property type="component" value="Unassembled WGS sequence"/>
</dbReference>
<protein>
    <submittedName>
        <fullName evidence="2">Uncharacterized protein</fullName>
    </submittedName>
</protein>
<name>A0A8H8V4D6_ORBOL</name>
<proteinExistence type="predicted"/>